<evidence type="ECO:0000313" key="2">
    <source>
        <dbReference type="Proteomes" id="UP001179952"/>
    </source>
</evidence>
<reference evidence="1" key="1">
    <citation type="journal article" date="2023" name="Nat. Commun.">
        <title>Diploid and tetraploid genomes of Acorus and the evolution of monocots.</title>
        <authorList>
            <person name="Ma L."/>
            <person name="Liu K.W."/>
            <person name="Li Z."/>
            <person name="Hsiao Y.Y."/>
            <person name="Qi Y."/>
            <person name="Fu T."/>
            <person name="Tang G.D."/>
            <person name="Zhang D."/>
            <person name="Sun W.H."/>
            <person name="Liu D.K."/>
            <person name="Li Y."/>
            <person name="Chen G.Z."/>
            <person name="Liu X.D."/>
            <person name="Liao X.Y."/>
            <person name="Jiang Y.T."/>
            <person name="Yu X."/>
            <person name="Hao Y."/>
            <person name="Huang J."/>
            <person name="Zhao X.W."/>
            <person name="Ke S."/>
            <person name="Chen Y.Y."/>
            <person name="Wu W.L."/>
            <person name="Hsu J.L."/>
            <person name="Lin Y.F."/>
            <person name="Huang M.D."/>
            <person name="Li C.Y."/>
            <person name="Huang L."/>
            <person name="Wang Z.W."/>
            <person name="Zhao X."/>
            <person name="Zhong W.Y."/>
            <person name="Peng D.H."/>
            <person name="Ahmad S."/>
            <person name="Lan S."/>
            <person name="Zhang J.S."/>
            <person name="Tsai W.C."/>
            <person name="Van de Peer Y."/>
            <person name="Liu Z.J."/>
        </authorList>
    </citation>
    <scope>NUCLEOTIDE SEQUENCE</scope>
    <source>
        <strain evidence="1">SCP</strain>
    </source>
</reference>
<keyword evidence="2" id="KW-1185">Reference proteome</keyword>
<evidence type="ECO:0000313" key="1">
    <source>
        <dbReference type="EMBL" id="KAK1275828.1"/>
    </source>
</evidence>
<dbReference type="Proteomes" id="UP001179952">
    <property type="component" value="Unassembled WGS sequence"/>
</dbReference>
<proteinExistence type="predicted"/>
<reference evidence="1" key="2">
    <citation type="submission" date="2023-06" db="EMBL/GenBank/DDBJ databases">
        <authorList>
            <person name="Ma L."/>
            <person name="Liu K.-W."/>
            <person name="Li Z."/>
            <person name="Hsiao Y.-Y."/>
            <person name="Qi Y."/>
            <person name="Fu T."/>
            <person name="Tang G."/>
            <person name="Zhang D."/>
            <person name="Sun W.-H."/>
            <person name="Liu D.-K."/>
            <person name="Li Y."/>
            <person name="Chen G.-Z."/>
            <person name="Liu X.-D."/>
            <person name="Liao X.-Y."/>
            <person name="Jiang Y.-T."/>
            <person name="Yu X."/>
            <person name="Hao Y."/>
            <person name="Huang J."/>
            <person name="Zhao X.-W."/>
            <person name="Ke S."/>
            <person name="Chen Y.-Y."/>
            <person name="Wu W.-L."/>
            <person name="Hsu J.-L."/>
            <person name="Lin Y.-F."/>
            <person name="Huang M.-D."/>
            <person name="Li C.-Y."/>
            <person name="Huang L."/>
            <person name="Wang Z.-W."/>
            <person name="Zhao X."/>
            <person name="Zhong W.-Y."/>
            <person name="Peng D.-H."/>
            <person name="Ahmad S."/>
            <person name="Lan S."/>
            <person name="Zhang J.-S."/>
            <person name="Tsai W.-C."/>
            <person name="Van De Peer Y."/>
            <person name="Liu Z.-J."/>
        </authorList>
    </citation>
    <scope>NUCLEOTIDE SEQUENCE</scope>
    <source>
        <strain evidence="1">SCP</strain>
        <tissue evidence="1">Leaves</tissue>
    </source>
</reference>
<protein>
    <submittedName>
        <fullName evidence="1">Magnesium transporter MRS2-4</fullName>
    </submittedName>
</protein>
<gene>
    <name evidence="1" type="ORF">QJS04_geneDACA010037</name>
</gene>
<sequence>MTTPVNGAKKKACGSKFWLRLDGVLGMSELIEFDKSAILRWASIPARDLRILGPVFSQSSNILGDLGGCRRDRQ</sequence>
<name>A0AAV9BII3_ACOGR</name>
<dbReference type="AlphaFoldDB" id="A0AAV9BII3"/>
<dbReference type="EMBL" id="JAUJYN010000003">
    <property type="protein sequence ID" value="KAK1275828.1"/>
    <property type="molecule type" value="Genomic_DNA"/>
</dbReference>
<comment type="caution">
    <text evidence="1">The sequence shown here is derived from an EMBL/GenBank/DDBJ whole genome shotgun (WGS) entry which is preliminary data.</text>
</comment>
<organism evidence="1 2">
    <name type="scientific">Acorus gramineus</name>
    <name type="common">Dwarf sweet flag</name>
    <dbReference type="NCBI Taxonomy" id="55184"/>
    <lineage>
        <taxon>Eukaryota</taxon>
        <taxon>Viridiplantae</taxon>
        <taxon>Streptophyta</taxon>
        <taxon>Embryophyta</taxon>
        <taxon>Tracheophyta</taxon>
        <taxon>Spermatophyta</taxon>
        <taxon>Magnoliopsida</taxon>
        <taxon>Liliopsida</taxon>
        <taxon>Acoraceae</taxon>
        <taxon>Acorus</taxon>
    </lineage>
</organism>
<accession>A0AAV9BII3</accession>